<evidence type="ECO:0000313" key="7">
    <source>
        <dbReference type="EMBL" id="UYV85153.1"/>
    </source>
</evidence>
<comment type="similarity">
    <text evidence="2">Belongs to the TAF4 family.</text>
</comment>
<evidence type="ECO:0000256" key="4">
    <source>
        <dbReference type="ARBA" id="ARBA00023163"/>
    </source>
</evidence>
<dbReference type="InterPro" id="IPR045144">
    <property type="entry name" value="TAF4"/>
</dbReference>
<organism evidence="7 8">
    <name type="scientific">Cordylochernes scorpioides</name>
    <dbReference type="NCBI Taxonomy" id="51811"/>
    <lineage>
        <taxon>Eukaryota</taxon>
        <taxon>Metazoa</taxon>
        <taxon>Ecdysozoa</taxon>
        <taxon>Arthropoda</taxon>
        <taxon>Chelicerata</taxon>
        <taxon>Arachnida</taxon>
        <taxon>Pseudoscorpiones</taxon>
        <taxon>Cheliferoidea</taxon>
        <taxon>Chernetidae</taxon>
        <taxon>Cordylochernes</taxon>
    </lineage>
</organism>
<keyword evidence="8" id="KW-1185">Reference proteome</keyword>
<dbReference type="EMBL" id="CP092886">
    <property type="protein sequence ID" value="UYV85153.1"/>
    <property type="molecule type" value="Genomic_DNA"/>
</dbReference>
<evidence type="ECO:0000256" key="3">
    <source>
        <dbReference type="ARBA" id="ARBA00023015"/>
    </source>
</evidence>
<evidence type="ECO:0000259" key="6">
    <source>
        <dbReference type="Pfam" id="PF05236"/>
    </source>
</evidence>
<keyword evidence="5" id="KW-0539">Nucleus</keyword>
<feature type="domain" description="Transcription initiation factor TFIID component TAF4 C-terminal" evidence="6">
    <location>
        <begin position="26"/>
        <end position="161"/>
    </location>
</feature>
<evidence type="ECO:0000256" key="1">
    <source>
        <dbReference type="ARBA" id="ARBA00004123"/>
    </source>
</evidence>
<name>A0ABY6LZD4_9ARAC</name>
<gene>
    <name evidence="7" type="ORF">LAZ67_X004754</name>
</gene>
<dbReference type="InterPro" id="IPR009072">
    <property type="entry name" value="Histone-fold"/>
</dbReference>
<keyword evidence="4" id="KW-0804">Transcription</keyword>
<dbReference type="Pfam" id="PF05236">
    <property type="entry name" value="TAF4"/>
    <property type="match status" value="2"/>
</dbReference>
<protein>
    <submittedName>
        <fullName evidence="7">Taf4</fullName>
    </submittedName>
</protein>
<feature type="domain" description="Transcription initiation factor TFIID component TAF4 C-terminal" evidence="6">
    <location>
        <begin position="179"/>
        <end position="246"/>
    </location>
</feature>
<reference evidence="7 8" key="1">
    <citation type="submission" date="2022-03" db="EMBL/GenBank/DDBJ databases">
        <title>A chromosomal length assembly of Cordylochernes scorpioides.</title>
        <authorList>
            <person name="Zeh D."/>
            <person name="Zeh J."/>
        </authorList>
    </citation>
    <scope>NUCLEOTIDE SEQUENCE [LARGE SCALE GENOMIC DNA]</scope>
    <source>
        <strain evidence="7">IN4F17</strain>
        <tissue evidence="7">Whole Body</tissue>
    </source>
</reference>
<evidence type="ECO:0000313" key="8">
    <source>
        <dbReference type="Proteomes" id="UP001235939"/>
    </source>
</evidence>
<keyword evidence="3" id="KW-0805">Transcription regulation</keyword>
<evidence type="ECO:0000256" key="2">
    <source>
        <dbReference type="ARBA" id="ARBA00006178"/>
    </source>
</evidence>
<dbReference type="PANTHER" id="PTHR15138:SF14">
    <property type="entry name" value="TRANSCRIPTION INITIATION FACTOR TFIID SUBUNIT 4"/>
    <property type="match status" value="1"/>
</dbReference>
<evidence type="ECO:0000256" key="5">
    <source>
        <dbReference type="ARBA" id="ARBA00023242"/>
    </source>
</evidence>
<feature type="non-terminal residue" evidence="7">
    <location>
        <position position="1"/>
    </location>
</feature>
<accession>A0ABY6LZD4</accession>
<dbReference type="Gene3D" id="1.10.20.10">
    <property type="entry name" value="Histone, subunit A"/>
    <property type="match status" value="1"/>
</dbReference>
<dbReference type="SUPFAM" id="SSF47113">
    <property type="entry name" value="Histone-fold"/>
    <property type="match status" value="1"/>
</dbReference>
<sequence>MDSLNVDERERRREIGATLPTEDDELSDISTMGGVNFMEEGQKVPVPNEIEAYIRKYKNENFLINQALELKVNTKIRQHGLNELESDVVGIISHATQEYLRNLIEKLAVIAEHRLENIKLDPRFEAAQDVKSQLKFLDELEKLEKKRHEEHEREVLLRAAKLHLLENIIPCLSLNIFVQSRSKLEDPEQVKLKQKAKDMQKAEQEELRHREANATALLAIGPRKKLRIDSAAVATGAQNTQVQGKKVRFKFSNGIWAGSSKPADDFSCAFLNPVYSGLIAFTCIDPGWGSIFQNRSYEA</sequence>
<dbReference type="CDD" id="cd08045">
    <property type="entry name" value="HFD_TAF4"/>
    <property type="match status" value="1"/>
</dbReference>
<comment type="subcellular location">
    <subcellularLocation>
        <location evidence="1">Nucleus</location>
    </subcellularLocation>
</comment>
<dbReference type="Proteomes" id="UP001235939">
    <property type="component" value="Chromosome X"/>
</dbReference>
<dbReference type="PANTHER" id="PTHR15138">
    <property type="entry name" value="TRANSCRIPTION INITIATION FACTOR TFIID SUBUNIT 4"/>
    <property type="match status" value="1"/>
</dbReference>
<proteinExistence type="inferred from homology"/>
<dbReference type="InterPro" id="IPR007900">
    <property type="entry name" value="TAF4_C"/>
</dbReference>